<reference evidence="19 20" key="1">
    <citation type="submission" date="2016-11" db="EMBL/GenBank/DDBJ databases">
        <authorList>
            <person name="Jaros S."/>
            <person name="Januszkiewicz K."/>
            <person name="Wedrychowicz H."/>
        </authorList>
    </citation>
    <scope>NUCLEOTIDE SEQUENCE [LARGE SCALE GENOMIC DNA]</scope>
    <source>
        <strain evidence="19 20">GAS138</strain>
    </source>
</reference>
<dbReference type="NCBIfam" id="TIGR02037">
    <property type="entry name" value="degP_htrA_DO"/>
    <property type="match status" value="1"/>
</dbReference>
<dbReference type="OrthoDB" id="7358927at2"/>
<keyword evidence="9" id="KW-0574">Periplasm</keyword>
<evidence type="ECO:0000256" key="16">
    <source>
        <dbReference type="SAM" id="MobiDB-lite"/>
    </source>
</evidence>
<evidence type="ECO:0000313" key="19">
    <source>
        <dbReference type="EMBL" id="SHH61032.1"/>
    </source>
</evidence>
<feature type="region of interest" description="Disordered" evidence="16">
    <location>
        <begin position="401"/>
        <end position="430"/>
    </location>
</feature>
<evidence type="ECO:0000256" key="7">
    <source>
        <dbReference type="ARBA" id="ARBA00022729"/>
    </source>
</evidence>
<protein>
    <recommendedName>
        <fullName evidence="5">Probable periplasmic serine endoprotease DegP-like</fullName>
        <ecNumber evidence="4">3.4.21.107</ecNumber>
    </recommendedName>
    <alternativeName>
        <fullName evidence="13">Protease Do</fullName>
    </alternativeName>
</protein>
<feature type="domain" description="PDZ" evidence="18">
    <location>
        <begin position="415"/>
        <end position="474"/>
    </location>
</feature>
<feature type="binding site" evidence="15">
    <location>
        <position position="152"/>
    </location>
    <ligand>
        <name>substrate</name>
    </ligand>
</feature>
<comment type="subcellular location">
    <subcellularLocation>
        <location evidence="2">Periplasm</location>
    </subcellularLocation>
</comment>
<dbReference type="SUPFAM" id="SSF50494">
    <property type="entry name" value="Trypsin-like serine proteases"/>
    <property type="match status" value="1"/>
</dbReference>
<keyword evidence="11" id="KW-0720">Serine protease</keyword>
<evidence type="ECO:0000256" key="12">
    <source>
        <dbReference type="ARBA" id="ARBA00023016"/>
    </source>
</evidence>
<evidence type="ECO:0000256" key="15">
    <source>
        <dbReference type="PIRSR" id="PIRSR611782-2"/>
    </source>
</evidence>
<evidence type="ECO:0000256" key="3">
    <source>
        <dbReference type="ARBA" id="ARBA00010541"/>
    </source>
</evidence>
<evidence type="ECO:0000313" key="20">
    <source>
        <dbReference type="Proteomes" id="UP000189796"/>
    </source>
</evidence>
<dbReference type="Pfam" id="PF13180">
    <property type="entry name" value="PDZ_2"/>
    <property type="match status" value="2"/>
</dbReference>
<keyword evidence="17" id="KW-0812">Transmembrane</keyword>
<dbReference type="GO" id="GO:0006508">
    <property type="term" value="P:proteolysis"/>
    <property type="evidence" value="ECO:0007669"/>
    <property type="project" value="UniProtKB-KW"/>
</dbReference>
<dbReference type="Gene3D" id="2.30.42.10">
    <property type="match status" value="2"/>
</dbReference>
<feature type="active site" description="Charge relay system" evidence="14">
    <location>
        <position position="182"/>
    </location>
</feature>
<evidence type="ECO:0000256" key="10">
    <source>
        <dbReference type="ARBA" id="ARBA00022801"/>
    </source>
</evidence>
<comment type="catalytic activity">
    <reaction evidence="1">
        <text>Acts on substrates that are at least partially unfolded. The cleavage site P1 residue is normally between a pair of hydrophobic residues, such as Val-|-Val.</text>
        <dbReference type="EC" id="3.4.21.107"/>
    </reaction>
</comment>
<feature type="compositionally biased region" description="Polar residues" evidence="16">
    <location>
        <begin position="406"/>
        <end position="420"/>
    </location>
</feature>
<evidence type="ECO:0000256" key="9">
    <source>
        <dbReference type="ARBA" id="ARBA00022764"/>
    </source>
</evidence>
<dbReference type="EC" id="3.4.21.107" evidence="4"/>
<keyword evidence="17" id="KW-0472">Membrane</keyword>
<dbReference type="InterPro" id="IPR001478">
    <property type="entry name" value="PDZ"/>
</dbReference>
<evidence type="ECO:0000256" key="2">
    <source>
        <dbReference type="ARBA" id="ARBA00004418"/>
    </source>
</evidence>
<feature type="transmembrane region" description="Helical" evidence="17">
    <location>
        <begin position="21"/>
        <end position="42"/>
    </location>
</feature>
<evidence type="ECO:0000256" key="17">
    <source>
        <dbReference type="SAM" id="Phobius"/>
    </source>
</evidence>
<evidence type="ECO:0000256" key="1">
    <source>
        <dbReference type="ARBA" id="ARBA00001772"/>
    </source>
</evidence>
<sequence>MDDQSNTSHRAPRKFLEPRRLALLASVAGLSMAVLVIGPGAYRPLNLPAWTASAQAAETAQTPQGFGDLVAKVKPAVISVRVKIDDDGQNTAVSERDSQGSDPDQSGSPFDQFSRQFGFGVPNGMPHRHQIITGEGSGFFISPDGYAVTNYHVVDHAESVQVTADDGTIYTAKVVGTDPKTDLALIKVDGKKDFSYVKFADQPPRIGDWVVAVGNPFGLGGTVTAGIVSARGRDIGDGPYDDYVQIDAPINKGNSGGPAFDMNGNVIGVNTAIFSPSGGSVGIGFDIPAATAKLVVAQLKDKGYITRGWLGVQVQPVTADIADSLGMKQARGAMVDNPQDGSPAAKAGIEAGDVITSVNGTAVKDSRDLARTISMMAPGTQVKLDVLHKGEAKPVTLTLGEMPNDHQANAGETQQKSSAGTHLGLSLAPAGDVEGAGQKGVVVTSVDPEGPAADHGFQTGDVILNIGGKAVANVDDVRSALTEANAAGKHSVLMQVKTADATRFVAMPLAKG</sequence>
<dbReference type="Gene3D" id="2.40.10.120">
    <property type="match status" value="1"/>
</dbReference>
<dbReference type="PANTHER" id="PTHR22939:SF130">
    <property type="entry name" value="PERIPLASMIC SERINE ENDOPROTEASE DEGP-LIKE-RELATED"/>
    <property type="match status" value="1"/>
</dbReference>
<proteinExistence type="inferred from homology"/>
<evidence type="ECO:0000256" key="4">
    <source>
        <dbReference type="ARBA" id="ARBA00013035"/>
    </source>
</evidence>
<dbReference type="SUPFAM" id="SSF50156">
    <property type="entry name" value="PDZ domain-like"/>
    <property type="match status" value="2"/>
</dbReference>
<keyword evidence="12" id="KW-0346">Stress response</keyword>
<evidence type="ECO:0000256" key="8">
    <source>
        <dbReference type="ARBA" id="ARBA00022737"/>
    </source>
</evidence>
<feature type="binding site" evidence="15">
    <location>
        <begin position="253"/>
        <end position="255"/>
    </location>
    <ligand>
        <name>substrate</name>
    </ligand>
</feature>
<keyword evidence="17" id="KW-1133">Transmembrane helix</keyword>
<dbReference type="GO" id="GO:0004252">
    <property type="term" value="F:serine-type endopeptidase activity"/>
    <property type="evidence" value="ECO:0007669"/>
    <property type="project" value="InterPro"/>
</dbReference>
<name>A0A1M5UDA2_9BRAD</name>
<accession>A0A1M5UDA2</accession>
<dbReference type="AlphaFoldDB" id="A0A1M5UDA2"/>
<dbReference type="PANTHER" id="PTHR22939">
    <property type="entry name" value="SERINE PROTEASE FAMILY S1C HTRA-RELATED"/>
    <property type="match status" value="1"/>
</dbReference>
<feature type="domain" description="PDZ" evidence="18">
    <location>
        <begin position="294"/>
        <end position="390"/>
    </location>
</feature>
<dbReference type="Pfam" id="PF13365">
    <property type="entry name" value="Trypsin_2"/>
    <property type="match status" value="1"/>
</dbReference>
<feature type="region of interest" description="Disordered" evidence="16">
    <location>
        <begin position="88"/>
        <end position="113"/>
    </location>
</feature>
<organism evidence="19 20">
    <name type="scientific">Bradyrhizobium erythrophlei</name>
    <dbReference type="NCBI Taxonomy" id="1437360"/>
    <lineage>
        <taxon>Bacteria</taxon>
        <taxon>Pseudomonadati</taxon>
        <taxon>Pseudomonadota</taxon>
        <taxon>Alphaproteobacteria</taxon>
        <taxon>Hyphomicrobiales</taxon>
        <taxon>Nitrobacteraceae</taxon>
        <taxon>Bradyrhizobium</taxon>
    </lineage>
</organism>
<evidence type="ECO:0000259" key="18">
    <source>
        <dbReference type="PROSITE" id="PS50106"/>
    </source>
</evidence>
<dbReference type="SMART" id="SM00228">
    <property type="entry name" value="PDZ"/>
    <property type="match status" value="2"/>
</dbReference>
<dbReference type="CDD" id="cd10839">
    <property type="entry name" value="cpPDZ1_DegP-like"/>
    <property type="match status" value="1"/>
</dbReference>
<dbReference type="Proteomes" id="UP000189796">
    <property type="component" value="Chromosome I"/>
</dbReference>
<feature type="binding site" evidence="15">
    <location>
        <position position="182"/>
    </location>
    <ligand>
        <name>substrate</name>
    </ligand>
</feature>
<dbReference type="InterPro" id="IPR036034">
    <property type="entry name" value="PDZ_sf"/>
</dbReference>
<dbReference type="InterPro" id="IPR009003">
    <property type="entry name" value="Peptidase_S1_PA"/>
</dbReference>
<dbReference type="FunFam" id="2.30.42.10:FF:000037">
    <property type="entry name" value="Periplasmic serine endoprotease DegP-like"/>
    <property type="match status" value="1"/>
</dbReference>
<dbReference type="InterPro" id="IPR011782">
    <property type="entry name" value="Pept_S1C_Do"/>
</dbReference>
<keyword evidence="8" id="KW-0677">Repeat</keyword>
<feature type="compositionally biased region" description="Low complexity" evidence="16">
    <location>
        <begin position="100"/>
        <end position="109"/>
    </location>
</feature>
<comment type="similarity">
    <text evidence="3">Belongs to the peptidase S1C family.</text>
</comment>
<dbReference type="PRINTS" id="PR00834">
    <property type="entry name" value="PROTEASES2C"/>
</dbReference>
<feature type="active site" description="Charge relay system" evidence="14">
    <location>
        <position position="255"/>
    </location>
</feature>
<gene>
    <name evidence="19" type="ORF">SAMN05443248_5390</name>
</gene>
<dbReference type="InterPro" id="IPR001940">
    <property type="entry name" value="Peptidase_S1C"/>
</dbReference>
<dbReference type="RefSeq" id="WP_079607493.1">
    <property type="nucleotide sequence ID" value="NZ_LT670817.1"/>
</dbReference>
<evidence type="ECO:0000256" key="13">
    <source>
        <dbReference type="ARBA" id="ARBA00032850"/>
    </source>
</evidence>
<dbReference type="PROSITE" id="PS50106">
    <property type="entry name" value="PDZ"/>
    <property type="match status" value="2"/>
</dbReference>
<keyword evidence="10" id="KW-0378">Hydrolase</keyword>
<feature type="active site" description="Charge relay system" evidence="14">
    <location>
        <position position="152"/>
    </location>
</feature>
<keyword evidence="7" id="KW-0732">Signal</keyword>
<evidence type="ECO:0000256" key="11">
    <source>
        <dbReference type="ARBA" id="ARBA00022825"/>
    </source>
</evidence>
<keyword evidence="6 19" id="KW-0645">Protease</keyword>
<dbReference type="EMBL" id="LT670817">
    <property type="protein sequence ID" value="SHH61032.1"/>
    <property type="molecule type" value="Genomic_DNA"/>
</dbReference>
<evidence type="ECO:0000256" key="6">
    <source>
        <dbReference type="ARBA" id="ARBA00022670"/>
    </source>
</evidence>
<evidence type="ECO:0000256" key="5">
    <source>
        <dbReference type="ARBA" id="ARBA00013958"/>
    </source>
</evidence>
<evidence type="ECO:0000256" key="14">
    <source>
        <dbReference type="PIRSR" id="PIRSR611782-1"/>
    </source>
</evidence>